<evidence type="ECO:0000256" key="1">
    <source>
        <dbReference type="ARBA" id="ARBA00022670"/>
    </source>
</evidence>
<dbReference type="CDD" id="cd07326">
    <property type="entry name" value="M56_BlaR1_MecR1_like"/>
    <property type="match status" value="1"/>
</dbReference>
<accession>A0A931GS94</accession>
<dbReference type="PANTHER" id="PTHR34978">
    <property type="entry name" value="POSSIBLE SENSOR-TRANSDUCER PROTEIN BLAR"/>
    <property type="match status" value="1"/>
</dbReference>
<keyword evidence="5 6" id="KW-0482">Metalloprotease</keyword>
<evidence type="ECO:0000259" key="8">
    <source>
        <dbReference type="Pfam" id="PF01435"/>
    </source>
</evidence>
<name>A0A931GS94_9ACTN</name>
<dbReference type="InterPro" id="IPR052173">
    <property type="entry name" value="Beta-lactam_resp_regulator"/>
</dbReference>
<protein>
    <submittedName>
        <fullName evidence="9">Zn-dependent protease with chaperone function</fullName>
    </submittedName>
</protein>
<feature type="transmembrane region" description="Helical" evidence="7">
    <location>
        <begin position="35"/>
        <end position="61"/>
    </location>
</feature>
<evidence type="ECO:0000256" key="2">
    <source>
        <dbReference type="ARBA" id="ARBA00022723"/>
    </source>
</evidence>
<proteinExistence type="inferred from homology"/>
<evidence type="ECO:0000256" key="4">
    <source>
        <dbReference type="ARBA" id="ARBA00022833"/>
    </source>
</evidence>
<gene>
    <name evidence="9" type="ORF">IW256_004687</name>
</gene>
<dbReference type="PANTHER" id="PTHR34978:SF3">
    <property type="entry name" value="SLR0241 PROTEIN"/>
    <property type="match status" value="1"/>
</dbReference>
<comment type="caution">
    <text evidence="9">The sequence shown here is derived from an EMBL/GenBank/DDBJ whole genome shotgun (WGS) entry which is preliminary data.</text>
</comment>
<dbReference type="Proteomes" id="UP000614047">
    <property type="component" value="Unassembled WGS sequence"/>
</dbReference>
<keyword evidence="3 6" id="KW-0378">Hydrolase</keyword>
<comment type="cofactor">
    <cofactor evidence="6">
        <name>Zn(2+)</name>
        <dbReference type="ChEBI" id="CHEBI:29105"/>
    </cofactor>
    <text evidence="6">Binds 1 zinc ion per subunit.</text>
</comment>
<sequence length="310" mass="33456">MLMLLIILVAALVLLGCLAGPLLDRLRPSGAHPATALWCWLGALAGTFIAAAGTISISLLWPPTPGHGFVEWLRGCLPHHPTAAMVLAGLAGLPLAWLCAARLARGVPRLRRALRHRRDHREMLHMVAREDAEHPDVLLLDHPVPVAYCLPSRWRPIVLSTGAREALTDGELQAVLEHERAHLRQRHHALLLLLDAGHALLPWLPTVRRARARVPVLLELAADDAAVRTAGSRTLAGALRRMAATPRFAGALGASGREPGTLEWRLARLEGAARRPRRLGRPVAWTLSACATALPLLATVTALGRLVVAC</sequence>
<feature type="transmembrane region" description="Helical" evidence="7">
    <location>
        <begin position="283"/>
        <end position="308"/>
    </location>
</feature>
<evidence type="ECO:0000256" key="6">
    <source>
        <dbReference type="RuleBase" id="RU003983"/>
    </source>
</evidence>
<dbReference type="GO" id="GO:0046872">
    <property type="term" value="F:metal ion binding"/>
    <property type="evidence" value="ECO:0007669"/>
    <property type="project" value="UniProtKB-KW"/>
</dbReference>
<feature type="domain" description="Peptidase M48" evidence="8">
    <location>
        <begin position="115"/>
        <end position="196"/>
    </location>
</feature>
<dbReference type="GO" id="GO:0006508">
    <property type="term" value="P:proteolysis"/>
    <property type="evidence" value="ECO:0007669"/>
    <property type="project" value="UniProtKB-KW"/>
</dbReference>
<dbReference type="EMBL" id="JADOUA010000001">
    <property type="protein sequence ID" value="MBG6090574.1"/>
    <property type="molecule type" value="Genomic_DNA"/>
</dbReference>
<evidence type="ECO:0000313" key="9">
    <source>
        <dbReference type="EMBL" id="MBG6090574.1"/>
    </source>
</evidence>
<keyword evidence="7" id="KW-0812">Transmembrane</keyword>
<keyword evidence="1 6" id="KW-0645">Protease</keyword>
<feature type="transmembrane region" description="Helical" evidence="7">
    <location>
        <begin position="82"/>
        <end position="104"/>
    </location>
</feature>
<dbReference type="InterPro" id="IPR001915">
    <property type="entry name" value="Peptidase_M48"/>
</dbReference>
<keyword evidence="10" id="KW-1185">Reference proteome</keyword>
<keyword evidence="4 6" id="KW-0862">Zinc</keyword>
<keyword evidence="7" id="KW-0472">Membrane</keyword>
<reference evidence="9" key="1">
    <citation type="submission" date="2020-11" db="EMBL/GenBank/DDBJ databases">
        <title>Sequencing the genomes of 1000 actinobacteria strains.</title>
        <authorList>
            <person name="Klenk H.-P."/>
        </authorList>
    </citation>
    <scope>NUCLEOTIDE SEQUENCE</scope>
    <source>
        <strain evidence="9">DSM 43175</strain>
    </source>
</reference>
<organism evidence="9 10">
    <name type="scientific">Actinomadura viridis</name>
    <dbReference type="NCBI Taxonomy" id="58110"/>
    <lineage>
        <taxon>Bacteria</taxon>
        <taxon>Bacillati</taxon>
        <taxon>Actinomycetota</taxon>
        <taxon>Actinomycetes</taxon>
        <taxon>Streptosporangiales</taxon>
        <taxon>Thermomonosporaceae</taxon>
        <taxon>Actinomadura</taxon>
    </lineage>
</organism>
<keyword evidence="2" id="KW-0479">Metal-binding</keyword>
<evidence type="ECO:0000256" key="7">
    <source>
        <dbReference type="SAM" id="Phobius"/>
    </source>
</evidence>
<comment type="similarity">
    <text evidence="6">Belongs to the peptidase M48 family.</text>
</comment>
<dbReference type="RefSeq" id="WP_197013020.1">
    <property type="nucleotide sequence ID" value="NZ_BAABES010000011.1"/>
</dbReference>
<dbReference type="Gene3D" id="3.30.2010.10">
    <property type="entry name" value="Metalloproteases ('zincins'), catalytic domain"/>
    <property type="match status" value="1"/>
</dbReference>
<dbReference type="Pfam" id="PF01435">
    <property type="entry name" value="Peptidase_M48"/>
    <property type="match status" value="1"/>
</dbReference>
<evidence type="ECO:0000256" key="3">
    <source>
        <dbReference type="ARBA" id="ARBA00022801"/>
    </source>
</evidence>
<dbReference type="AlphaFoldDB" id="A0A931GS94"/>
<keyword evidence="7" id="KW-1133">Transmembrane helix</keyword>
<evidence type="ECO:0000313" key="10">
    <source>
        <dbReference type="Proteomes" id="UP000614047"/>
    </source>
</evidence>
<evidence type="ECO:0000256" key="5">
    <source>
        <dbReference type="ARBA" id="ARBA00023049"/>
    </source>
</evidence>
<dbReference type="GO" id="GO:0004222">
    <property type="term" value="F:metalloendopeptidase activity"/>
    <property type="evidence" value="ECO:0007669"/>
    <property type="project" value="InterPro"/>
</dbReference>